<evidence type="ECO:0000256" key="10">
    <source>
        <dbReference type="PIRSR" id="PIRSR001415-5"/>
    </source>
</evidence>
<dbReference type="PANTHER" id="PTHR11458">
    <property type="entry name" value="DELTA-AMINOLEVULINIC ACID DEHYDRATASE"/>
    <property type="match status" value="1"/>
</dbReference>
<dbReference type="SMART" id="SM01004">
    <property type="entry name" value="ALAD"/>
    <property type="match status" value="1"/>
</dbReference>
<dbReference type="RefSeq" id="WP_014803883.1">
    <property type="nucleotide sequence ID" value="NC_018020.1"/>
</dbReference>
<dbReference type="SUPFAM" id="SSF51569">
    <property type="entry name" value="Aldolase"/>
    <property type="match status" value="1"/>
</dbReference>
<feature type="binding site" evidence="10">
    <location>
        <position position="241"/>
    </location>
    <ligand>
        <name>Mg(2+)</name>
        <dbReference type="ChEBI" id="CHEBI:18420"/>
    </ligand>
</feature>
<protein>
    <recommendedName>
        <fullName evidence="4 11">Delta-aminolevulinic acid dehydratase</fullName>
        <ecNumber evidence="3 11">4.2.1.24</ecNumber>
    </recommendedName>
</protein>
<comment type="pathway">
    <text evidence="1">Porphyrin-containing compound metabolism; protoporphyrin-IX biosynthesis; coproporphyrinogen-III from 5-aminolevulinate: step 1/4.</text>
</comment>
<keyword evidence="14" id="KW-1185">Reference proteome</keyword>
<accession>I4B7X4</accession>
<dbReference type="HOGENOM" id="CLU_035731_0_0_12"/>
<evidence type="ECO:0000256" key="7">
    <source>
        <dbReference type="ARBA" id="ARBA00023244"/>
    </source>
</evidence>
<dbReference type="PIRSF" id="PIRSF001415">
    <property type="entry name" value="Porphbilin_synth"/>
    <property type="match status" value="1"/>
</dbReference>
<dbReference type="EMBL" id="CP002959">
    <property type="protein sequence ID" value="AFM13381.1"/>
    <property type="molecule type" value="Genomic_DNA"/>
</dbReference>
<keyword evidence="10" id="KW-0460">Magnesium</keyword>
<dbReference type="PROSITE" id="PS00169">
    <property type="entry name" value="D_ALA_DEHYDRATASE"/>
    <property type="match status" value="1"/>
</dbReference>
<dbReference type="GO" id="GO:0008270">
    <property type="term" value="F:zinc ion binding"/>
    <property type="evidence" value="ECO:0007669"/>
    <property type="project" value="TreeGrafter"/>
</dbReference>
<feature type="active site" description="Schiff-base intermediate with substrate" evidence="9">
    <location>
        <position position="256"/>
    </location>
</feature>
<evidence type="ECO:0000256" key="3">
    <source>
        <dbReference type="ARBA" id="ARBA00012053"/>
    </source>
</evidence>
<dbReference type="EC" id="4.2.1.24" evidence="3 11"/>
<comment type="subunit">
    <text evidence="11">Homooctamer.</text>
</comment>
<dbReference type="PATRIC" id="fig|869212.3.peg.2763"/>
<dbReference type="KEGG" id="tpx:Turpa_2742"/>
<comment type="catalytic activity">
    <reaction evidence="8 11">
        <text>2 5-aminolevulinate = porphobilinogen + 2 H2O + H(+)</text>
        <dbReference type="Rhea" id="RHEA:24064"/>
        <dbReference type="ChEBI" id="CHEBI:15377"/>
        <dbReference type="ChEBI" id="CHEBI:15378"/>
        <dbReference type="ChEBI" id="CHEBI:58126"/>
        <dbReference type="ChEBI" id="CHEBI:356416"/>
        <dbReference type="EC" id="4.2.1.24"/>
    </reaction>
</comment>
<dbReference type="GO" id="GO:0006782">
    <property type="term" value="P:protoporphyrinogen IX biosynthetic process"/>
    <property type="evidence" value="ECO:0007669"/>
    <property type="project" value="UniProtKB-UniPathway"/>
</dbReference>
<dbReference type="FunFam" id="3.20.20.70:FF:000019">
    <property type="entry name" value="Delta-aminolevulinic acid dehydratase"/>
    <property type="match status" value="1"/>
</dbReference>
<dbReference type="GO" id="GO:0004655">
    <property type="term" value="F:porphobilinogen synthase activity"/>
    <property type="evidence" value="ECO:0007669"/>
    <property type="project" value="UniProtKB-EC"/>
</dbReference>
<evidence type="ECO:0000313" key="14">
    <source>
        <dbReference type="Proteomes" id="UP000006048"/>
    </source>
</evidence>
<evidence type="ECO:0000256" key="8">
    <source>
        <dbReference type="ARBA" id="ARBA00047651"/>
    </source>
</evidence>
<evidence type="ECO:0000256" key="11">
    <source>
        <dbReference type="RuleBase" id="RU000515"/>
    </source>
</evidence>
<dbReference type="UniPathway" id="UPA00251">
    <property type="reaction ID" value="UER00318"/>
</dbReference>
<dbReference type="NCBIfam" id="NF006762">
    <property type="entry name" value="PRK09283.1"/>
    <property type="match status" value="1"/>
</dbReference>
<dbReference type="PRINTS" id="PR00144">
    <property type="entry name" value="DALDHYDRTASE"/>
</dbReference>
<dbReference type="CDD" id="cd04823">
    <property type="entry name" value="ALAD_PBGS_aspartate_rich"/>
    <property type="match status" value="1"/>
</dbReference>
<dbReference type="InterPro" id="IPR030656">
    <property type="entry name" value="ALAD_AS"/>
</dbReference>
<evidence type="ECO:0000256" key="6">
    <source>
        <dbReference type="ARBA" id="ARBA00023239"/>
    </source>
</evidence>
<evidence type="ECO:0000256" key="9">
    <source>
        <dbReference type="PIRSR" id="PIRSR001415-1"/>
    </source>
</evidence>
<dbReference type="InterPro" id="IPR013785">
    <property type="entry name" value="Aldolase_TIM"/>
</dbReference>
<dbReference type="AlphaFoldDB" id="I4B7X4"/>
<evidence type="ECO:0000313" key="13">
    <source>
        <dbReference type="EMBL" id="AFM13381.1"/>
    </source>
</evidence>
<dbReference type="Gene3D" id="3.20.20.70">
    <property type="entry name" value="Aldolase class I"/>
    <property type="match status" value="1"/>
</dbReference>
<proteinExistence type="inferred from homology"/>
<dbReference type="STRING" id="869212.Turpa_2742"/>
<dbReference type="PANTHER" id="PTHR11458:SF0">
    <property type="entry name" value="DELTA-AMINOLEVULINIC ACID DEHYDRATASE"/>
    <property type="match status" value="1"/>
</dbReference>
<evidence type="ECO:0000256" key="1">
    <source>
        <dbReference type="ARBA" id="ARBA00004694"/>
    </source>
</evidence>
<name>I4B7X4_TURPD</name>
<keyword evidence="10" id="KW-0479">Metal-binding</keyword>
<keyword evidence="5" id="KW-0350">Heme biosynthesis</keyword>
<evidence type="ECO:0000256" key="12">
    <source>
        <dbReference type="RuleBase" id="RU004161"/>
    </source>
</evidence>
<evidence type="ECO:0000256" key="5">
    <source>
        <dbReference type="ARBA" id="ARBA00023133"/>
    </source>
</evidence>
<dbReference type="Proteomes" id="UP000006048">
    <property type="component" value="Chromosome"/>
</dbReference>
<dbReference type="GO" id="GO:0005829">
    <property type="term" value="C:cytosol"/>
    <property type="evidence" value="ECO:0007669"/>
    <property type="project" value="TreeGrafter"/>
</dbReference>
<dbReference type="OrthoDB" id="9805001at2"/>
<dbReference type="InterPro" id="IPR001731">
    <property type="entry name" value="ALAD"/>
</dbReference>
<organism evidence="13 14">
    <name type="scientific">Turneriella parva (strain ATCC BAA-1111 / DSM 21527 / NCTC 11395 / H)</name>
    <name type="common">Leptospira parva</name>
    <dbReference type="NCBI Taxonomy" id="869212"/>
    <lineage>
        <taxon>Bacteria</taxon>
        <taxon>Pseudomonadati</taxon>
        <taxon>Spirochaetota</taxon>
        <taxon>Spirochaetia</taxon>
        <taxon>Leptospirales</taxon>
        <taxon>Leptospiraceae</taxon>
        <taxon>Turneriella</taxon>
    </lineage>
</organism>
<feature type="active site" description="Schiff-base intermediate with substrate" evidence="9">
    <location>
        <position position="203"/>
    </location>
</feature>
<gene>
    <name evidence="13" type="ordered locus">Turpa_2742</name>
</gene>
<reference evidence="13 14" key="1">
    <citation type="submission" date="2012-06" db="EMBL/GenBank/DDBJ databases">
        <title>The complete chromosome of genome of Turneriella parva DSM 21527.</title>
        <authorList>
            <consortium name="US DOE Joint Genome Institute (JGI-PGF)"/>
            <person name="Lucas S."/>
            <person name="Han J."/>
            <person name="Lapidus A."/>
            <person name="Bruce D."/>
            <person name="Goodwin L."/>
            <person name="Pitluck S."/>
            <person name="Peters L."/>
            <person name="Kyrpides N."/>
            <person name="Mavromatis K."/>
            <person name="Ivanova N."/>
            <person name="Mikhailova N."/>
            <person name="Chertkov O."/>
            <person name="Detter J.C."/>
            <person name="Tapia R."/>
            <person name="Han C."/>
            <person name="Land M."/>
            <person name="Hauser L."/>
            <person name="Markowitz V."/>
            <person name="Cheng J.-F."/>
            <person name="Hugenholtz P."/>
            <person name="Woyke T."/>
            <person name="Wu D."/>
            <person name="Gronow S."/>
            <person name="Wellnitz S."/>
            <person name="Brambilla E."/>
            <person name="Klenk H.-P."/>
            <person name="Eisen J.A."/>
        </authorList>
    </citation>
    <scope>NUCLEOTIDE SEQUENCE [LARGE SCALE GENOMIC DNA]</scope>
    <source>
        <strain evidence="14">ATCC BAA-1111 / DSM 21527 / NCTC 11395 / H</strain>
    </source>
</reference>
<dbReference type="Pfam" id="PF00490">
    <property type="entry name" value="ALAD"/>
    <property type="match status" value="1"/>
</dbReference>
<keyword evidence="7 11" id="KW-0627">Porphyrin biosynthesis</keyword>
<evidence type="ECO:0000256" key="4">
    <source>
        <dbReference type="ARBA" id="ARBA00020771"/>
    </source>
</evidence>
<sequence length="334" mass="36834">MDTRPRRTYLNERPRRNRNTAGIRALARENFVRVDKLIEPLFLIDGNSRAEPISSMPGINRLSEDKALSHIEKSLGLGICSFILFPAVDDALKDKHASYSYRSDCFYLRVIRAIKQRFPEAVLISDVALDPYSSDGHDGIVRDGKILNDETLEVLGKMSLAQAEAGIDIIGPSDMMDGRVGFLREALDTAGFTETGIMSYTAKYASAFYGPFRDALASAPKFGDKKTYQMDPANAAEALREARLDAAEGADFLMVKPALAYLDIIHRVKEATDLPVVCYNVSGEYAMVKAAAEKGWLDGDKARDEMLLGFFRAGADAVISYFAHEFAAHRAAIS</sequence>
<comment type="similarity">
    <text evidence="2 12">Belongs to the ALAD family.</text>
</comment>
<evidence type="ECO:0000256" key="2">
    <source>
        <dbReference type="ARBA" id="ARBA00008055"/>
    </source>
</evidence>
<keyword evidence="6 11" id="KW-0456">Lyase</keyword>